<dbReference type="Pfam" id="PF00078">
    <property type="entry name" value="RVT_1"/>
    <property type="match status" value="1"/>
</dbReference>
<dbReference type="PANTHER" id="PTHR48475">
    <property type="entry name" value="RIBONUCLEASE H"/>
    <property type="match status" value="1"/>
</dbReference>
<reference evidence="5 6" key="1">
    <citation type="submission" date="2025-05" db="UniProtKB">
        <authorList>
            <consortium name="RefSeq"/>
        </authorList>
    </citation>
    <scope>IDENTIFICATION</scope>
    <source>
        <tissue evidence="5 6">Leaves</tissue>
    </source>
</reference>
<name>A0ABM4UEV5_COFAR</name>
<evidence type="ECO:0000259" key="3">
    <source>
        <dbReference type="PROSITE" id="PS50879"/>
    </source>
</evidence>
<dbReference type="Gene3D" id="3.30.420.10">
    <property type="entry name" value="Ribonuclease H-like superfamily/Ribonuclease H"/>
    <property type="match status" value="1"/>
</dbReference>
<evidence type="ECO:0000313" key="6">
    <source>
        <dbReference type="RefSeq" id="XP_071906155.1"/>
    </source>
</evidence>
<proteinExistence type="predicted"/>
<feature type="region of interest" description="Disordered" evidence="1">
    <location>
        <begin position="192"/>
        <end position="213"/>
    </location>
</feature>
<dbReference type="InterPro" id="IPR043502">
    <property type="entry name" value="DNA/RNA_pol_sf"/>
</dbReference>
<dbReference type="CDD" id="cd09279">
    <property type="entry name" value="RNase_HI_like"/>
    <property type="match status" value="1"/>
</dbReference>
<evidence type="ECO:0000256" key="1">
    <source>
        <dbReference type="SAM" id="MobiDB-lite"/>
    </source>
</evidence>
<evidence type="ECO:0008006" key="7">
    <source>
        <dbReference type="Google" id="ProtNLM"/>
    </source>
</evidence>
<dbReference type="Proteomes" id="UP001652660">
    <property type="component" value="Chromosome 5e"/>
</dbReference>
<dbReference type="InterPro" id="IPR043128">
    <property type="entry name" value="Rev_trsase/Diguanyl_cyclase"/>
</dbReference>
<accession>A0ABM4UEV5</accession>
<dbReference type="InterPro" id="IPR012337">
    <property type="entry name" value="RNaseH-like_sf"/>
</dbReference>
<dbReference type="SUPFAM" id="SSF53098">
    <property type="entry name" value="Ribonuclease H-like"/>
    <property type="match status" value="1"/>
</dbReference>
<keyword evidence="4" id="KW-1185">Reference proteome</keyword>
<dbReference type="RefSeq" id="XP_071905826.1">
    <property type="nucleotide sequence ID" value="XM_072049725.1"/>
</dbReference>
<evidence type="ECO:0000259" key="2">
    <source>
        <dbReference type="PROSITE" id="PS50878"/>
    </source>
</evidence>
<dbReference type="InterPro" id="IPR000477">
    <property type="entry name" value="RT_dom"/>
</dbReference>
<dbReference type="SUPFAM" id="SSF56672">
    <property type="entry name" value="DNA/RNA polymerases"/>
    <property type="match status" value="1"/>
</dbReference>
<dbReference type="InterPro" id="IPR002156">
    <property type="entry name" value="RNaseH_domain"/>
</dbReference>
<dbReference type="PROSITE" id="PS50878">
    <property type="entry name" value="RT_POL"/>
    <property type="match status" value="1"/>
</dbReference>
<dbReference type="Gene3D" id="3.30.70.270">
    <property type="match status" value="1"/>
</dbReference>
<dbReference type="InterPro" id="IPR036397">
    <property type="entry name" value="RNaseH_sf"/>
</dbReference>
<evidence type="ECO:0000313" key="4">
    <source>
        <dbReference type="Proteomes" id="UP001652660"/>
    </source>
</evidence>
<dbReference type="PANTHER" id="PTHR48475:SF2">
    <property type="entry name" value="RIBONUCLEASE H"/>
    <property type="match status" value="1"/>
</dbReference>
<gene>
    <name evidence="5" type="primary">LOC140007039</name>
    <name evidence="6" type="synonym">LOC140007324</name>
</gene>
<sequence length="391" mass="44101">MEVYVDDMLVKSRTQEQFIADLRKIFDVLRSSRMRLNPKKCTFGVRSEKFLGYMIFKKRVKANPDKINAIMDMAPPQNIKEVQRLAGRMALLWPFQPQLLLWPGRGTEADQAKETVETGMAKESAKVAHAKRAAEARRSGETAKATQTREAFEALQAEKSVKVAQINEAAKTEQTGEASQTQQVGETAKITQAKGAVKAEQARGTVQAKKAEEAAGRTDPVWTLYVDGASSKEGCGARLLIISPTGEELAYALRFDFRTFNNEFEYETLIAGMEMTRKLRTESIKVYSDSQLIVNQIWGNYEVKEEPLRKYVTKAHELRGQFKQFMLKQIPRSQNKRADALSKLASTSFGTLNREVLVEVVEGRTYEQLDTAVIQIVSLWMDPIVRYLTNG</sequence>
<dbReference type="PROSITE" id="PS50879">
    <property type="entry name" value="RNASE_H_1"/>
    <property type="match status" value="1"/>
</dbReference>
<dbReference type="Proteomes" id="UP001652660">
    <property type="component" value="Chromosome 5c"/>
</dbReference>
<dbReference type="Pfam" id="PF13456">
    <property type="entry name" value="RVT_3"/>
    <property type="match status" value="1"/>
</dbReference>
<feature type="domain" description="RNase H type-1" evidence="3">
    <location>
        <begin position="218"/>
        <end position="347"/>
    </location>
</feature>
<dbReference type="RefSeq" id="XP_071906155.1">
    <property type="nucleotide sequence ID" value="XM_072050054.1"/>
</dbReference>
<feature type="domain" description="Reverse transcriptase" evidence="2">
    <location>
        <begin position="1"/>
        <end position="55"/>
    </location>
</feature>
<evidence type="ECO:0000313" key="5">
    <source>
        <dbReference type="RefSeq" id="XP_071905826.1"/>
    </source>
</evidence>
<protein>
    <recommendedName>
        <fullName evidence="7">Reverse transcriptase domain-containing protein</fullName>
    </recommendedName>
</protein>
<organism evidence="4 5">
    <name type="scientific">Coffea arabica</name>
    <name type="common">Arabian coffee</name>
    <dbReference type="NCBI Taxonomy" id="13443"/>
    <lineage>
        <taxon>Eukaryota</taxon>
        <taxon>Viridiplantae</taxon>
        <taxon>Streptophyta</taxon>
        <taxon>Embryophyta</taxon>
        <taxon>Tracheophyta</taxon>
        <taxon>Spermatophyta</taxon>
        <taxon>Magnoliopsida</taxon>
        <taxon>eudicotyledons</taxon>
        <taxon>Gunneridae</taxon>
        <taxon>Pentapetalae</taxon>
        <taxon>asterids</taxon>
        <taxon>lamiids</taxon>
        <taxon>Gentianales</taxon>
        <taxon>Rubiaceae</taxon>
        <taxon>Ixoroideae</taxon>
        <taxon>Gardenieae complex</taxon>
        <taxon>Bertiereae - Coffeeae clade</taxon>
        <taxon>Coffeeae</taxon>
        <taxon>Coffea</taxon>
    </lineage>
</organism>
<dbReference type="GeneID" id="140007039"/>